<dbReference type="GO" id="GO:0005737">
    <property type="term" value="C:cytoplasm"/>
    <property type="evidence" value="ECO:0007669"/>
    <property type="project" value="UniProtKB-SubCell"/>
</dbReference>
<dbReference type="PANTHER" id="PTHR42945:SF1">
    <property type="entry name" value="HISTIDINE BIOSYNTHESIS BIFUNCTIONAL PROTEIN HIS7"/>
    <property type="match status" value="1"/>
</dbReference>
<gene>
    <name evidence="11" type="primary">hisI</name>
    <name evidence="13" type="ORF">GGR25_003777</name>
</gene>
<comment type="caution">
    <text evidence="13">The sequence shown here is derived from an EMBL/GenBank/DDBJ whole genome shotgun (WGS) entry which is preliminary data.</text>
</comment>
<dbReference type="EC" id="3.5.4.19" evidence="11"/>
<dbReference type="GO" id="GO:0004635">
    <property type="term" value="F:phosphoribosyl-AMP cyclohydrolase activity"/>
    <property type="evidence" value="ECO:0007669"/>
    <property type="project" value="UniProtKB-UniRule"/>
</dbReference>
<evidence type="ECO:0000256" key="3">
    <source>
        <dbReference type="ARBA" id="ARBA00005169"/>
    </source>
</evidence>
<feature type="binding site" evidence="11">
    <location>
        <position position="119"/>
    </location>
    <ligand>
        <name>Zn(2+)</name>
        <dbReference type="ChEBI" id="CHEBI:29105"/>
        <note>ligand shared between dimeric partners</note>
    </ligand>
</feature>
<comment type="similarity">
    <text evidence="6">In the N-terminal section; belongs to the PRA-CH family.</text>
</comment>
<sequence>MTDTPLFAPPGSHEAVEEGLALTPHFGADGLIAAVVVDDESGDVVMVAWMNAEALSRTIATREGWYWSRSRQELWHKGATSGHVQTVTDIRIDCDQDAVLLRVRTAGTGANCHTGRKGCFYRRVTAGADATGPVLEFTGDEPLFDPKAVYKG</sequence>
<comment type="subunit">
    <text evidence="11">Homodimer.</text>
</comment>
<dbReference type="EMBL" id="JACIDS010000005">
    <property type="protein sequence ID" value="MBB3932713.1"/>
    <property type="molecule type" value="Genomic_DNA"/>
</dbReference>
<comment type="pathway">
    <text evidence="3 11">Amino-acid biosynthesis; L-histidine biosynthesis; L-histidine from 5-phospho-alpha-D-ribose 1-diphosphate: step 3/9.</text>
</comment>
<evidence type="ECO:0000256" key="9">
    <source>
        <dbReference type="ARBA" id="ARBA00022801"/>
    </source>
</evidence>
<evidence type="ECO:0000256" key="5">
    <source>
        <dbReference type="ARBA" id="ARBA00007731"/>
    </source>
</evidence>
<protein>
    <recommendedName>
        <fullName evidence="11">Phosphoribosyl-AMP cyclohydrolase</fullName>
        <shortName evidence="11">PRA-CH</shortName>
        <ecNumber evidence="11">3.5.4.19</ecNumber>
    </recommendedName>
</protein>
<keyword evidence="9 11" id="KW-0378">Hydrolase</keyword>
<dbReference type="InterPro" id="IPR038019">
    <property type="entry name" value="PRib_AMP_CycHydrolase_sf"/>
</dbReference>
<dbReference type="HAMAP" id="MF_01021">
    <property type="entry name" value="HisI"/>
    <property type="match status" value="1"/>
</dbReference>
<reference evidence="13 14" key="1">
    <citation type="submission" date="2020-08" db="EMBL/GenBank/DDBJ databases">
        <title>Genomic Encyclopedia of Type Strains, Phase IV (KMG-IV): sequencing the most valuable type-strain genomes for metagenomic binning, comparative biology and taxonomic classification.</title>
        <authorList>
            <person name="Goeker M."/>
        </authorList>
    </citation>
    <scope>NUCLEOTIDE SEQUENCE [LARGE SCALE GENOMIC DNA]</scope>
    <source>
        <strain evidence="13 14">DSM 25966</strain>
    </source>
</reference>
<keyword evidence="11" id="KW-0460">Magnesium</keyword>
<comment type="catalytic activity">
    <reaction evidence="1 11">
        <text>1-(5-phospho-beta-D-ribosyl)-5'-AMP + H2O = 1-(5-phospho-beta-D-ribosyl)-5-[(5-phospho-beta-D-ribosylamino)methylideneamino]imidazole-4-carboxamide</text>
        <dbReference type="Rhea" id="RHEA:20049"/>
        <dbReference type="ChEBI" id="CHEBI:15377"/>
        <dbReference type="ChEBI" id="CHEBI:58435"/>
        <dbReference type="ChEBI" id="CHEBI:59457"/>
        <dbReference type="EC" id="3.5.4.19"/>
    </reaction>
</comment>
<comment type="subcellular location">
    <subcellularLocation>
        <location evidence="11">Cytoplasm</location>
    </subcellularLocation>
</comment>
<dbReference type="SUPFAM" id="SSF141734">
    <property type="entry name" value="HisI-like"/>
    <property type="match status" value="1"/>
</dbReference>
<comment type="function">
    <text evidence="11">Catalyzes the hydrolysis of the adenine ring of phosphoribosyl-AMP.</text>
</comment>
<dbReference type="GO" id="GO:0004636">
    <property type="term" value="F:phosphoribosyl-ATP diphosphatase activity"/>
    <property type="evidence" value="ECO:0007669"/>
    <property type="project" value="UniProtKB-EC"/>
</dbReference>
<evidence type="ECO:0000256" key="1">
    <source>
        <dbReference type="ARBA" id="ARBA00000024"/>
    </source>
</evidence>
<dbReference type="InterPro" id="IPR002496">
    <property type="entry name" value="PRib_AMP_CycHydrolase_dom"/>
</dbReference>
<organism evidence="13 14">
    <name type="scientific">Kaistia hirudinis</name>
    <dbReference type="NCBI Taxonomy" id="1293440"/>
    <lineage>
        <taxon>Bacteria</taxon>
        <taxon>Pseudomonadati</taxon>
        <taxon>Pseudomonadota</taxon>
        <taxon>Alphaproteobacteria</taxon>
        <taxon>Hyphomicrobiales</taxon>
        <taxon>Kaistiaceae</taxon>
        <taxon>Kaistia</taxon>
    </lineage>
</organism>
<evidence type="ECO:0000259" key="12">
    <source>
        <dbReference type="Pfam" id="PF01502"/>
    </source>
</evidence>
<keyword evidence="8 11" id="KW-0028">Amino-acid biosynthesis</keyword>
<dbReference type="AlphaFoldDB" id="A0A840AU04"/>
<comment type="cofactor">
    <cofactor evidence="11">
        <name>Mg(2+)</name>
        <dbReference type="ChEBI" id="CHEBI:18420"/>
    </cofactor>
    <text evidence="11">Binds 1 Mg(2+) ion per subunit.</text>
</comment>
<keyword evidence="10 11" id="KW-0368">Histidine biosynthesis</keyword>
<name>A0A840AU04_9HYPH</name>
<feature type="domain" description="Phosphoribosyl-AMP cyclohydrolase" evidence="12">
    <location>
        <begin position="46"/>
        <end position="121"/>
    </location>
</feature>
<evidence type="ECO:0000256" key="11">
    <source>
        <dbReference type="HAMAP-Rule" id="MF_01021"/>
    </source>
</evidence>
<evidence type="ECO:0000256" key="7">
    <source>
        <dbReference type="ARBA" id="ARBA00022490"/>
    </source>
</evidence>
<evidence type="ECO:0000256" key="10">
    <source>
        <dbReference type="ARBA" id="ARBA00023102"/>
    </source>
</evidence>
<dbReference type="PANTHER" id="PTHR42945">
    <property type="entry name" value="HISTIDINE BIOSYNTHESIS BIFUNCTIONAL PROTEIN"/>
    <property type="match status" value="1"/>
</dbReference>
<feature type="binding site" evidence="11">
    <location>
        <position position="93"/>
    </location>
    <ligand>
        <name>Mg(2+)</name>
        <dbReference type="ChEBI" id="CHEBI:18420"/>
    </ligand>
</feature>
<keyword evidence="11" id="KW-0479">Metal-binding</keyword>
<evidence type="ECO:0000313" key="13">
    <source>
        <dbReference type="EMBL" id="MBB3932713.1"/>
    </source>
</evidence>
<feature type="binding site" evidence="11">
    <location>
        <position position="94"/>
    </location>
    <ligand>
        <name>Zn(2+)</name>
        <dbReference type="ChEBI" id="CHEBI:29105"/>
        <note>ligand shared between dimeric partners</note>
    </ligand>
</feature>
<feature type="binding site" evidence="11">
    <location>
        <position position="95"/>
    </location>
    <ligand>
        <name>Mg(2+)</name>
        <dbReference type="ChEBI" id="CHEBI:18420"/>
    </ligand>
</feature>
<evidence type="ECO:0000313" key="14">
    <source>
        <dbReference type="Proteomes" id="UP000553963"/>
    </source>
</evidence>
<keyword evidence="14" id="KW-1185">Reference proteome</keyword>
<accession>A0A840AU04</accession>
<dbReference type="RefSeq" id="WP_183400386.1">
    <property type="nucleotide sequence ID" value="NZ_JACIDS010000005.1"/>
</dbReference>
<keyword evidence="11" id="KW-0862">Zinc</keyword>
<dbReference type="Proteomes" id="UP000553963">
    <property type="component" value="Unassembled WGS sequence"/>
</dbReference>
<dbReference type="NCBIfam" id="NF000768">
    <property type="entry name" value="PRK00051.1"/>
    <property type="match status" value="1"/>
</dbReference>
<evidence type="ECO:0000256" key="4">
    <source>
        <dbReference type="ARBA" id="ARBA00005204"/>
    </source>
</evidence>
<feature type="binding site" evidence="11">
    <location>
        <position position="112"/>
    </location>
    <ligand>
        <name>Zn(2+)</name>
        <dbReference type="ChEBI" id="CHEBI:29105"/>
        <note>ligand shared between dimeric partners</note>
    </ligand>
</feature>
<proteinExistence type="inferred from homology"/>
<dbReference type="InterPro" id="IPR026660">
    <property type="entry name" value="PRA-CH"/>
</dbReference>
<dbReference type="UniPathway" id="UPA00031">
    <property type="reaction ID" value="UER00008"/>
</dbReference>
<dbReference type="FunFam" id="3.10.20.810:FF:000001">
    <property type="entry name" value="Histidine biosynthesis bifunctional protein HisIE"/>
    <property type="match status" value="1"/>
</dbReference>
<dbReference type="GO" id="GO:0000287">
    <property type="term" value="F:magnesium ion binding"/>
    <property type="evidence" value="ECO:0007669"/>
    <property type="project" value="UniProtKB-UniRule"/>
</dbReference>
<feature type="binding site" evidence="11">
    <location>
        <position position="97"/>
    </location>
    <ligand>
        <name>Mg(2+)</name>
        <dbReference type="ChEBI" id="CHEBI:18420"/>
    </ligand>
</feature>
<keyword evidence="7 11" id="KW-0963">Cytoplasm</keyword>
<comment type="similarity">
    <text evidence="11">Belongs to the PRA-CH family.</text>
</comment>
<evidence type="ECO:0000256" key="2">
    <source>
        <dbReference type="ARBA" id="ARBA00001460"/>
    </source>
</evidence>
<dbReference type="GO" id="GO:0000105">
    <property type="term" value="P:L-histidine biosynthetic process"/>
    <property type="evidence" value="ECO:0007669"/>
    <property type="project" value="UniProtKB-UniRule"/>
</dbReference>
<evidence type="ECO:0000256" key="6">
    <source>
        <dbReference type="ARBA" id="ARBA00008299"/>
    </source>
</evidence>
<comment type="similarity">
    <text evidence="5">In the C-terminal section; belongs to the PRA-PH family.</text>
</comment>
<evidence type="ECO:0000256" key="8">
    <source>
        <dbReference type="ARBA" id="ARBA00022605"/>
    </source>
</evidence>
<dbReference type="GO" id="GO:0008270">
    <property type="term" value="F:zinc ion binding"/>
    <property type="evidence" value="ECO:0007669"/>
    <property type="project" value="UniProtKB-UniRule"/>
</dbReference>
<comment type="pathway">
    <text evidence="4">Amino-acid biosynthesis; L-histidine biosynthesis; L-histidine from 5-phospho-alpha-D-ribose 1-diphosphate: step 2/9.</text>
</comment>
<comment type="catalytic activity">
    <reaction evidence="2">
        <text>1-(5-phospho-beta-D-ribosyl)-ATP + H2O = 1-(5-phospho-beta-D-ribosyl)-5'-AMP + diphosphate + H(+)</text>
        <dbReference type="Rhea" id="RHEA:22828"/>
        <dbReference type="ChEBI" id="CHEBI:15377"/>
        <dbReference type="ChEBI" id="CHEBI:15378"/>
        <dbReference type="ChEBI" id="CHEBI:33019"/>
        <dbReference type="ChEBI" id="CHEBI:59457"/>
        <dbReference type="ChEBI" id="CHEBI:73183"/>
        <dbReference type="EC" id="3.6.1.31"/>
    </reaction>
</comment>
<dbReference type="Gene3D" id="3.10.20.810">
    <property type="entry name" value="Phosphoribosyl-AMP cyclohydrolase"/>
    <property type="match status" value="1"/>
</dbReference>
<dbReference type="Pfam" id="PF01502">
    <property type="entry name" value="PRA-CH"/>
    <property type="match status" value="1"/>
</dbReference>
<comment type="cofactor">
    <cofactor evidence="11">
        <name>Zn(2+)</name>
        <dbReference type="ChEBI" id="CHEBI:29105"/>
    </cofactor>
    <text evidence="11">Binds 1 zinc ion per subunit.</text>
</comment>